<name>A0A2Z7BF41_9LAMI</name>
<protein>
    <submittedName>
        <fullName evidence="2">Uncharacterized protein</fullName>
    </submittedName>
</protein>
<accession>A0A2Z7BF41</accession>
<gene>
    <name evidence="2" type="ORF">F511_05702</name>
</gene>
<feature type="compositionally biased region" description="Polar residues" evidence="1">
    <location>
        <begin position="24"/>
        <end position="35"/>
    </location>
</feature>
<dbReference type="EMBL" id="KV008237">
    <property type="protein sequence ID" value="KZV30552.1"/>
    <property type="molecule type" value="Genomic_DNA"/>
</dbReference>
<organism evidence="2 3">
    <name type="scientific">Dorcoceras hygrometricum</name>
    <dbReference type="NCBI Taxonomy" id="472368"/>
    <lineage>
        <taxon>Eukaryota</taxon>
        <taxon>Viridiplantae</taxon>
        <taxon>Streptophyta</taxon>
        <taxon>Embryophyta</taxon>
        <taxon>Tracheophyta</taxon>
        <taxon>Spermatophyta</taxon>
        <taxon>Magnoliopsida</taxon>
        <taxon>eudicotyledons</taxon>
        <taxon>Gunneridae</taxon>
        <taxon>Pentapetalae</taxon>
        <taxon>asterids</taxon>
        <taxon>lamiids</taxon>
        <taxon>Lamiales</taxon>
        <taxon>Gesneriaceae</taxon>
        <taxon>Didymocarpoideae</taxon>
        <taxon>Trichosporeae</taxon>
        <taxon>Loxocarpinae</taxon>
        <taxon>Dorcoceras</taxon>
    </lineage>
</organism>
<sequence>MCQETSMESDGSRRSIGPCRKNSRGPNQNRSTSNYVSLRDVVDTTSCLDIDESCKDRLVSRVALLYLRPVRPTALSSPSPKKSPLCGIWELIWDSLTGRL</sequence>
<feature type="region of interest" description="Disordered" evidence="1">
    <location>
        <begin position="1"/>
        <end position="35"/>
    </location>
</feature>
<dbReference type="Proteomes" id="UP000250235">
    <property type="component" value="Unassembled WGS sequence"/>
</dbReference>
<keyword evidence="3" id="KW-1185">Reference proteome</keyword>
<reference evidence="2 3" key="1">
    <citation type="journal article" date="2015" name="Proc. Natl. Acad. Sci. U.S.A.">
        <title>The resurrection genome of Boea hygrometrica: A blueprint for survival of dehydration.</title>
        <authorList>
            <person name="Xiao L."/>
            <person name="Yang G."/>
            <person name="Zhang L."/>
            <person name="Yang X."/>
            <person name="Zhao S."/>
            <person name="Ji Z."/>
            <person name="Zhou Q."/>
            <person name="Hu M."/>
            <person name="Wang Y."/>
            <person name="Chen M."/>
            <person name="Xu Y."/>
            <person name="Jin H."/>
            <person name="Xiao X."/>
            <person name="Hu G."/>
            <person name="Bao F."/>
            <person name="Hu Y."/>
            <person name="Wan P."/>
            <person name="Li L."/>
            <person name="Deng X."/>
            <person name="Kuang T."/>
            <person name="Xiang C."/>
            <person name="Zhu J.K."/>
            <person name="Oliver M.J."/>
            <person name="He Y."/>
        </authorList>
    </citation>
    <scope>NUCLEOTIDE SEQUENCE [LARGE SCALE GENOMIC DNA]</scope>
    <source>
        <strain evidence="3">cv. XS01</strain>
    </source>
</reference>
<evidence type="ECO:0000313" key="2">
    <source>
        <dbReference type="EMBL" id="KZV30552.1"/>
    </source>
</evidence>
<evidence type="ECO:0000256" key="1">
    <source>
        <dbReference type="SAM" id="MobiDB-lite"/>
    </source>
</evidence>
<proteinExistence type="predicted"/>
<evidence type="ECO:0000313" key="3">
    <source>
        <dbReference type="Proteomes" id="UP000250235"/>
    </source>
</evidence>
<dbReference type="AlphaFoldDB" id="A0A2Z7BF41"/>